<accession>C4XPX0</accession>
<name>C4XPX0_SOLM1</name>
<gene>
    <name evidence="1" type="ordered locus">DMR_41790</name>
</gene>
<dbReference type="HOGENOM" id="CLU_108958_0_0_7"/>
<dbReference type="GO" id="GO:0004519">
    <property type="term" value="F:endonuclease activity"/>
    <property type="evidence" value="ECO:0007669"/>
    <property type="project" value="InterPro"/>
</dbReference>
<proteinExistence type="predicted"/>
<dbReference type="InterPro" id="IPR042564">
    <property type="entry name" value="CRISPR-Cas6/Csy4_sf"/>
</dbReference>
<organism evidence="1 2">
    <name type="scientific">Solidesulfovibrio magneticus (strain ATCC 700980 / DSM 13731 / RS-1)</name>
    <name type="common">Desulfovibrio magneticus</name>
    <dbReference type="NCBI Taxonomy" id="573370"/>
    <lineage>
        <taxon>Bacteria</taxon>
        <taxon>Pseudomonadati</taxon>
        <taxon>Thermodesulfobacteriota</taxon>
        <taxon>Desulfovibrionia</taxon>
        <taxon>Desulfovibrionales</taxon>
        <taxon>Desulfovibrionaceae</taxon>
        <taxon>Solidesulfovibrio</taxon>
    </lineage>
</organism>
<dbReference type="STRING" id="573370.DMR_41790"/>
<sequence length="187" mass="21013">MDSYIDIRVQSMTELVDTHILNTVYSKLHLQLSALNSGGVGVSFPEVDETKYTLGRSIRVHGSKHELVTLMATNWMMRLHDYAVASPILCTPSKVNYRIVHRVQVKSNPERLQRRLMKRHGVGEDEAKQRIPNSIAQRTKLPFINVKSISTGQDFKLFVSHGPLQSVASSGTFSSYGLSQTASIPWF</sequence>
<dbReference type="Gene3D" id="3.30.70.2540">
    <property type="entry name" value="CRISPR-associated endoribonuclease Cas6/Csy4"/>
    <property type="match status" value="1"/>
</dbReference>
<dbReference type="GO" id="GO:0043571">
    <property type="term" value="P:maintenance of CRISPR repeat elements"/>
    <property type="evidence" value="ECO:0007669"/>
    <property type="project" value="InterPro"/>
</dbReference>
<dbReference type="KEGG" id="dma:DMR_41790"/>
<keyword evidence="2" id="KW-1185">Reference proteome</keyword>
<dbReference type="eggNOG" id="ENOG5032RVU">
    <property type="taxonomic scope" value="Bacteria"/>
</dbReference>
<dbReference type="RefSeq" id="WP_015862795.1">
    <property type="nucleotide sequence ID" value="NC_012796.1"/>
</dbReference>
<protein>
    <submittedName>
        <fullName evidence="1">Uncharacterized protein</fullName>
    </submittedName>
</protein>
<dbReference type="CDD" id="cd09739">
    <property type="entry name" value="Cas6_I-F"/>
    <property type="match status" value="1"/>
</dbReference>
<dbReference type="AlphaFoldDB" id="C4XPX0"/>
<evidence type="ECO:0000313" key="1">
    <source>
        <dbReference type="EMBL" id="BAH77670.1"/>
    </source>
</evidence>
<reference evidence="1 2" key="1">
    <citation type="journal article" date="2009" name="Genome Res.">
        <title>Whole genome sequence of Desulfovibrio magneticus strain RS-1 revealed common gene clusters in magnetotactic bacteria.</title>
        <authorList>
            <person name="Nakazawa H."/>
            <person name="Arakaki A."/>
            <person name="Narita-Yamada S."/>
            <person name="Yashiro I."/>
            <person name="Jinno K."/>
            <person name="Aoki N."/>
            <person name="Tsuruyama A."/>
            <person name="Okamura Y."/>
            <person name="Tanikawa S."/>
            <person name="Fujita N."/>
            <person name="Takeyama H."/>
            <person name="Matsunaga T."/>
        </authorList>
    </citation>
    <scope>NUCLEOTIDE SEQUENCE [LARGE SCALE GENOMIC DNA]</scope>
    <source>
        <strain evidence="2">ATCC 700980 / DSM 13731 / RS-1</strain>
    </source>
</reference>
<evidence type="ECO:0000313" key="2">
    <source>
        <dbReference type="Proteomes" id="UP000009071"/>
    </source>
</evidence>
<dbReference type="NCBIfam" id="TIGR02563">
    <property type="entry name" value="cas_Csy4"/>
    <property type="match status" value="1"/>
</dbReference>
<dbReference type="EMBL" id="AP010904">
    <property type="protein sequence ID" value="BAH77670.1"/>
    <property type="molecule type" value="Genomic_DNA"/>
</dbReference>
<dbReference type="OrthoDB" id="259831at2"/>
<dbReference type="Proteomes" id="UP000009071">
    <property type="component" value="Chromosome"/>
</dbReference>
<dbReference type="Pfam" id="PF09618">
    <property type="entry name" value="Cas_Csy4"/>
    <property type="match status" value="1"/>
</dbReference>
<dbReference type="InterPro" id="IPR013396">
    <property type="entry name" value="CRISPR-assoc_prot_Csy4"/>
</dbReference>